<sequence length="344" mass="38694">MKSNPLDRDKHFRSLGNSGLMVSSICLGTMMFGGRTDNAHSMEIISSARETGLNFIDTADVYNEGRSEEIVGQSIKGDRDYWVLATKVANQMQSDPQKKGLSRRWIMRAVEASLSRLKTDFIDIYYLHREDHGTPLLETVQTMGDLIRSGKIRYFGLSNYRGWRIAEICRLCDQLSILRPIVCQPYYNALNRQPEVEVLPSSNYYGLGVVPYSPLARGVLTGKYLSNVSPDKDSRAGAADKRMMETEWRPESLEIVQRIKHHCEKKGYSPVDFAIGWLLANQYVSSILAGPRTLEQFQGYLSALSYPYDAEDEELLNGLVAAGHASTPGYTDPSYPLEGRKVDL</sequence>
<dbReference type="Pfam" id="PF00248">
    <property type="entry name" value="Aldo_ket_red"/>
    <property type="match status" value="1"/>
</dbReference>
<keyword evidence="4" id="KW-1185">Reference proteome</keyword>
<organism evidence="3 4">
    <name type="scientific">Kiloniella antarctica</name>
    <dbReference type="NCBI Taxonomy" id="1550907"/>
    <lineage>
        <taxon>Bacteria</taxon>
        <taxon>Pseudomonadati</taxon>
        <taxon>Pseudomonadota</taxon>
        <taxon>Alphaproteobacteria</taxon>
        <taxon>Rhodospirillales</taxon>
        <taxon>Kiloniellaceae</taxon>
        <taxon>Kiloniella</taxon>
    </lineage>
</organism>
<reference evidence="4" key="1">
    <citation type="journal article" date="2019" name="Int. J. Syst. Evol. Microbiol.">
        <title>The Global Catalogue of Microorganisms (GCM) 10K type strain sequencing project: providing services to taxonomists for standard genome sequencing and annotation.</title>
        <authorList>
            <consortium name="The Broad Institute Genomics Platform"/>
            <consortium name="The Broad Institute Genome Sequencing Center for Infectious Disease"/>
            <person name="Wu L."/>
            <person name="Ma J."/>
        </authorList>
    </citation>
    <scope>NUCLEOTIDE SEQUENCE [LARGE SCALE GENOMIC DNA]</scope>
    <source>
        <strain evidence="4">CGMCC 4.7192</strain>
    </source>
</reference>
<feature type="domain" description="NADP-dependent oxidoreductase" evidence="2">
    <location>
        <begin position="25"/>
        <end position="316"/>
    </location>
</feature>
<dbReference type="Proteomes" id="UP001597294">
    <property type="component" value="Unassembled WGS sequence"/>
</dbReference>
<keyword evidence="1" id="KW-0560">Oxidoreductase</keyword>
<gene>
    <name evidence="3" type="ORF">ACFSKO_18150</name>
</gene>
<dbReference type="InterPro" id="IPR020471">
    <property type="entry name" value="AKR"/>
</dbReference>
<name>A0ABW5BPM4_9PROT</name>
<comment type="caution">
    <text evidence="3">The sequence shown here is derived from an EMBL/GenBank/DDBJ whole genome shotgun (WGS) entry which is preliminary data.</text>
</comment>
<evidence type="ECO:0000256" key="1">
    <source>
        <dbReference type="ARBA" id="ARBA00023002"/>
    </source>
</evidence>
<dbReference type="Gene3D" id="3.20.20.100">
    <property type="entry name" value="NADP-dependent oxidoreductase domain"/>
    <property type="match status" value="1"/>
</dbReference>
<dbReference type="PANTHER" id="PTHR43364:SF4">
    <property type="entry name" value="NAD(P)-LINKED OXIDOREDUCTASE SUPERFAMILY PROTEIN"/>
    <property type="match status" value="1"/>
</dbReference>
<proteinExistence type="predicted"/>
<dbReference type="PANTHER" id="PTHR43364">
    <property type="entry name" value="NADH-SPECIFIC METHYLGLYOXAL REDUCTASE-RELATED"/>
    <property type="match status" value="1"/>
</dbReference>
<protein>
    <submittedName>
        <fullName evidence="3">Aldo/keto reductase</fullName>
    </submittedName>
</protein>
<evidence type="ECO:0000313" key="4">
    <source>
        <dbReference type="Proteomes" id="UP001597294"/>
    </source>
</evidence>
<evidence type="ECO:0000259" key="2">
    <source>
        <dbReference type="Pfam" id="PF00248"/>
    </source>
</evidence>
<dbReference type="InterPro" id="IPR050523">
    <property type="entry name" value="AKR_Detox_Biosynth"/>
</dbReference>
<dbReference type="RefSeq" id="WP_380254267.1">
    <property type="nucleotide sequence ID" value="NZ_JBHUII010000011.1"/>
</dbReference>
<accession>A0ABW5BPM4</accession>
<dbReference type="InterPro" id="IPR036812">
    <property type="entry name" value="NAD(P)_OxRdtase_dom_sf"/>
</dbReference>
<dbReference type="PRINTS" id="PR00069">
    <property type="entry name" value="ALDKETRDTASE"/>
</dbReference>
<dbReference type="EMBL" id="JBHUII010000011">
    <property type="protein sequence ID" value="MFD2207544.1"/>
    <property type="molecule type" value="Genomic_DNA"/>
</dbReference>
<dbReference type="InterPro" id="IPR023210">
    <property type="entry name" value="NADP_OxRdtase_dom"/>
</dbReference>
<evidence type="ECO:0000313" key="3">
    <source>
        <dbReference type="EMBL" id="MFD2207544.1"/>
    </source>
</evidence>
<dbReference type="SUPFAM" id="SSF51430">
    <property type="entry name" value="NAD(P)-linked oxidoreductase"/>
    <property type="match status" value="1"/>
</dbReference>